<feature type="compositionally biased region" description="Basic residues" evidence="1">
    <location>
        <begin position="366"/>
        <end position="381"/>
    </location>
</feature>
<gene>
    <name evidence="2" type="ORF">PLOB_00043305</name>
</gene>
<name>A0ABN8PGJ1_9CNID</name>
<accession>A0ABN8PGJ1</accession>
<feature type="region of interest" description="Disordered" evidence="1">
    <location>
        <begin position="71"/>
        <end position="91"/>
    </location>
</feature>
<proteinExistence type="predicted"/>
<feature type="compositionally biased region" description="Basic and acidic residues" evidence="1">
    <location>
        <begin position="350"/>
        <end position="361"/>
    </location>
</feature>
<evidence type="ECO:0000313" key="3">
    <source>
        <dbReference type="Proteomes" id="UP001159405"/>
    </source>
</evidence>
<feature type="region of interest" description="Disordered" evidence="1">
    <location>
        <begin position="341"/>
        <end position="384"/>
    </location>
</feature>
<dbReference type="Proteomes" id="UP001159405">
    <property type="component" value="Unassembled WGS sequence"/>
</dbReference>
<organism evidence="2 3">
    <name type="scientific">Porites lobata</name>
    <dbReference type="NCBI Taxonomy" id="104759"/>
    <lineage>
        <taxon>Eukaryota</taxon>
        <taxon>Metazoa</taxon>
        <taxon>Cnidaria</taxon>
        <taxon>Anthozoa</taxon>
        <taxon>Hexacorallia</taxon>
        <taxon>Scleractinia</taxon>
        <taxon>Fungiina</taxon>
        <taxon>Poritidae</taxon>
        <taxon>Porites</taxon>
    </lineage>
</organism>
<dbReference type="EMBL" id="CALNXK010000070">
    <property type="protein sequence ID" value="CAH3143263.1"/>
    <property type="molecule type" value="Genomic_DNA"/>
</dbReference>
<evidence type="ECO:0000256" key="1">
    <source>
        <dbReference type="SAM" id="MobiDB-lite"/>
    </source>
</evidence>
<keyword evidence="3" id="KW-1185">Reference proteome</keyword>
<feature type="region of interest" description="Disordered" evidence="1">
    <location>
        <begin position="290"/>
        <end position="311"/>
    </location>
</feature>
<sequence length="436" mass="49829">MAVGEERMSSAPHGIRWFSTQSNKNLARKQKVKTGKKLSNLEALYKLGDGKREAKSTQALQCFRLTVHSPVEKPPRIRRKTSNTSSLDSKLSKKKSENLDYAYVFVEETEIEKSMRERLISEVKQQNWVESDNKAQHDLSRLSSPRFSLRKGNATTQGFYKSKSSSCFIPRSHYCNRLVHMDKDEFSRQFCDVLGPTLCADCTRTQMQQFVIDEHTRNFPDICVSPYVLCVPQETERDLKTPFTVYRDCDPLQRKRPSTVIFTHSTAGLKTRPNSQCSDEKMRLTHDRVLNTSSPTETPVPETPLSSPLCSRRSSISRYLTESKNEQSLSSSSRRVKISTAFQSGTAENKNQEKFSSDRLDPNCFSKRKSGARSTTRRAVSKTRSISRTGKLSELPYWKFLIPEPPMMEVGRMNVSIYTPKQLPGIKIFDEALFDI</sequence>
<comment type="caution">
    <text evidence="2">The sequence shown here is derived from an EMBL/GenBank/DDBJ whole genome shotgun (WGS) entry which is preliminary data.</text>
</comment>
<feature type="region of interest" description="Disordered" evidence="1">
    <location>
        <begin position="1"/>
        <end position="31"/>
    </location>
</feature>
<evidence type="ECO:0000313" key="2">
    <source>
        <dbReference type="EMBL" id="CAH3143263.1"/>
    </source>
</evidence>
<protein>
    <submittedName>
        <fullName evidence="2">Uncharacterized protein</fullName>
    </submittedName>
</protein>
<feature type="compositionally biased region" description="Low complexity" evidence="1">
    <location>
        <begin position="292"/>
        <end position="311"/>
    </location>
</feature>
<reference evidence="2 3" key="1">
    <citation type="submission" date="2022-05" db="EMBL/GenBank/DDBJ databases">
        <authorList>
            <consortium name="Genoscope - CEA"/>
            <person name="William W."/>
        </authorList>
    </citation>
    <scope>NUCLEOTIDE SEQUENCE [LARGE SCALE GENOMIC DNA]</scope>
</reference>